<feature type="compositionally biased region" description="Basic and acidic residues" evidence="1">
    <location>
        <begin position="63"/>
        <end position="75"/>
    </location>
</feature>
<dbReference type="AlphaFoldDB" id="A0A388SCY2"/>
<gene>
    <name evidence="3" type="ORF">MESMUL_15460</name>
</gene>
<protein>
    <submittedName>
        <fullName evidence="3">Uncharacterized protein</fullName>
    </submittedName>
</protein>
<proteinExistence type="predicted"/>
<keyword evidence="2" id="KW-0472">Membrane</keyword>
<reference evidence="3 4" key="1">
    <citation type="journal article" date="2018" name="Int. J. Syst. Evol. Microbiol.">
        <title>Mesosutterella multiformis gen. nov., sp. nov., a member of the family Sutterellaceae and Sutterella megalosphaeroides sp. nov., isolated from human faeces.</title>
        <authorList>
            <person name="Sakamoto M."/>
            <person name="Ikeyama N."/>
            <person name="Kunihiro T."/>
            <person name="Iino T."/>
            <person name="Yuki M."/>
            <person name="Ohkuma M."/>
        </authorList>
    </citation>
    <scope>NUCLEOTIDE SEQUENCE [LARGE SCALE GENOMIC DNA]</scope>
    <source>
        <strain evidence="3 4">4NBBH2</strain>
    </source>
</reference>
<comment type="caution">
    <text evidence="3">The sequence shown here is derived from an EMBL/GenBank/DDBJ whole genome shotgun (WGS) entry which is preliminary data.</text>
</comment>
<evidence type="ECO:0000256" key="2">
    <source>
        <dbReference type="SAM" id="Phobius"/>
    </source>
</evidence>
<name>A0A388SCY2_9BURK</name>
<evidence type="ECO:0000313" key="4">
    <source>
        <dbReference type="Proteomes" id="UP000266091"/>
    </source>
</evidence>
<keyword evidence="2" id="KW-0812">Transmembrane</keyword>
<feature type="region of interest" description="Disordered" evidence="1">
    <location>
        <begin position="63"/>
        <end position="101"/>
    </location>
</feature>
<dbReference type="OrthoDB" id="9926955at2"/>
<accession>A0A401LMB5</accession>
<feature type="transmembrane region" description="Helical" evidence="2">
    <location>
        <begin position="30"/>
        <end position="50"/>
    </location>
</feature>
<keyword evidence="4" id="KW-1185">Reference proteome</keyword>
<feature type="compositionally biased region" description="Low complexity" evidence="1">
    <location>
        <begin position="84"/>
        <end position="93"/>
    </location>
</feature>
<evidence type="ECO:0000313" key="3">
    <source>
        <dbReference type="EMBL" id="GBO94192.1"/>
    </source>
</evidence>
<keyword evidence="2" id="KW-1133">Transmembrane helix</keyword>
<sequence>MPKIRFAPAAVSVFVGLAAAWIAAHLSDSPLTIGGVGVLALMFAYGKCMMDEKAKLERERLIRTTERESAAQREAKHSRRGKSPKAAGKAAAEQSEKRGKN</sequence>
<evidence type="ECO:0000256" key="1">
    <source>
        <dbReference type="SAM" id="MobiDB-lite"/>
    </source>
</evidence>
<dbReference type="EMBL" id="BGZJ01000001">
    <property type="protein sequence ID" value="GBO94192.1"/>
    <property type="molecule type" value="Genomic_DNA"/>
</dbReference>
<accession>A0A388SCY2</accession>
<dbReference type="RefSeq" id="WP_116270434.1">
    <property type="nucleotide sequence ID" value="NZ_BGZJ01000001.1"/>
</dbReference>
<organism evidence="3 4">
    <name type="scientific">Mesosutterella multiformis</name>
    <dbReference type="NCBI Taxonomy" id="2259133"/>
    <lineage>
        <taxon>Bacteria</taxon>
        <taxon>Pseudomonadati</taxon>
        <taxon>Pseudomonadota</taxon>
        <taxon>Betaproteobacteria</taxon>
        <taxon>Burkholderiales</taxon>
        <taxon>Sutterellaceae</taxon>
        <taxon>Mesosutterella</taxon>
    </lineage>
</organism>
<dbReference type="Proteomes" id="UP000266091">
    <property type="component" value="Unassembled WGS sequence"/>
</dbReference>